<gene>
    <name evidence="1" type="ORF">TK50_03670</name>
</gene>
<dbReference type="GeneID" id="301303270"/>
<evidence type="ECO:0000313" key="1">
    <source>
        <dbReference type="EMBL" id="KIR64729.1"/>
    </source>
</evidence>
<protein>
    <submittedName>
        <fullName evidence="1">Uncharacterized protein</fullName>
    </submittedName>
</protein>
<reference evidence="1 2" key="1">
    <citation type="submission" date="2015-01" db="EMBL/GenBank/DDBJ databases">
        <title>Sequencing and annotation of Micromonospora carbonacea strain JXNU-1 genome.</title>
        <authorList>
            <person name="Long Z."/>
            <person name="Huang Y."/>
            <person name="Jiang Y."/>
        </authorList>
    </citation>
    <scope>NUCLEOTIDE SEQUENCE [LARGE SCALE GENOMIC DNA]</scope>
    <source>
        <strain evidence="1 2">JXNU-1</strain>
    </source>
</reference>
<comment type="caution">
    <text evidence="1">The sequence shown here is derived from an EMBL/GenBank/DDBJ whole genome shotgun (WGS) entry which is preliminary data.</text>
</comment>
<dbReference type="AlphaFoldDB" id="A0A0D0X1E1"/>
<keyword evidence="2" id="KW-1185">Reference proteome</keyword>
<dbReference type="EMBL" id="JXSX01000001">
    <property type="protein sequence ID" value="KIR64729.1"/>
    <property type="molecule type" value="Genomic_DNA"/>
</dbReference>
<dbReference type="Proteomes" id="UP000032254">
    <property type="component" value="Unassembled WGS sequence"/>
</dbReference>
<organism evidence="1 2">
    <name type="scientific">Micromonospora haikouensis</name>
    <dbReference type="NCBI Taxonomy" id="686309"/>
    <lineage>
        <taxon>Bacteria</taxon>
        <taxon>Bacillati</taxon>
        <taxon>Actinomycetota</taxon>
        <taxon>Actinomycetes</taxon>
        <taxon>Micromonosporales</taxon>
        <taxon>Micromonosporaceae</taxon>
        <taxon>Micromonospora</taxon>
    </lineage>
</organism>
<dbReference type="PATRIC" id="fig|47853.6.peg.785"/>
<evidence type="ECO:0000313" key="2">
    <source>
        <dbReference type="Proteomes" id="UP000032254"/>
    </source>
</evidence>
<dbReference type="RefSeq" id="WP_043961465.1">
    <property type="nucleotide sequence ID" value="NZ_JXSX01000001.1"/>
</dbReference>
<name>A0A0D0X1E1_9ACTN</name>
<sequence>MTATRRKLDFRPRTVVTCWPEAEWYTPETFEEVAAQDAVRSAVKQGLPPVIQDRSTLDKIAALGKR</sequence>
<accession>A0A0D0X1E1</accession>
<proteinExistence type="predicted"/>